<proteinExistence type="predicted"/>
<gene>
    <name evidence="1" type="ORF">I4F81_011630</name>
</gene>
<organism evidence="1 2">
    <name type="scientific">Pyropia yezoensis</name>
    <name type="common">Susabi-nori</name>
    <name type="synonym">Porphyra yezoensis</name>
    <dbReference type="NCBI Taxonomy" id="2788"/>
    <lineage>
        <taxon>Eukaryota</taxon>
        <taxon>Rhodophyta</taxon>
        <taxon>Bangiophyceae</taxon>
        <taxon>Bangiales</taxon>
        <taxon>Bangiaceae</taxon>
        <taxon>Pyropia</taxon>
    </lineage>
</organism>
<name>A0ACC3CH61_PYRYE</name>
<comment type="caution">
    <text evidence="1">The sequence shown here is derived from an EMBL/GenBank/DDBJ whole genome shotgun (WGS) entry which is preliminary data.</text>
</comment>
<evidence type="ECO:0000313" key="2">
    <source>
        <dbReference type="Proteomes" id="UP000798662"/>
    </source>
</evidence>
<dbReference type="Proteomes" id="UP000798662">
    <property type="component" value="Chromosome 3"/>
</dbReference>
<evidence type="ECO:0000313" key="1">
    <source>
        <dbReference type="EMBL" id="KAK1869148.1"/>
    </source>
</evidence>
<sequence>MGTWRATAAAAAAAAAAVVAVVAAAAAAGVGAQEVSRGILEVDTKGSVDVPRKSALVKVNIQATGVPPQHVLIAQTAFADVKRILRELGVPDRDVRETSVTVDKACRYGCSASASAEYTYRTALDVLLPTIDTAVALLGRVRGAAANTVSVGNIRFPLVDPESLVRTAQQLSIDALERQASAMATAMGGRLGDIVALRSSDNKASLLQDDRSSYSRNYDRTLDVYTTGRVEMFHNFG</sequence>
<dbReference type="EMBL" id="CM020620">
    <property type="protein sequence ID" value="KAK1869148.1"/>
    <property type="molecule type" value="Genomic_DNA"/>
</dbReference>
<accession>A0ACC3CH61</accession>
<protein>
    <submittedName>
        <fullName evidence="1">Uncharacterized protein</fullName>
    </submittedName>
</protein>
<reference evidence="1" key="1">
    <citation type="submission" date="2019-11" db="EMBL/GenBank/DDBJ databases">
        <title>Nori genome reveals adaptations in red seaweeds to the harsh intertidal environment.</title>
        <authorList>
            <person name="Wang D."/>
            <person name="Mao Y."/>
        </authorList>
    </citation>
    <scope>NUCLEOTIDE SEQUENCE</scope>
    <source>
        <tissue evidence="1">Gametophyte</tissue>
    </source>
</reference>
<keyword evidence="2" id="KW-1185">Reference proteome</keyword>